<evidence type="ECO:0000313" key="2">
    <source>
        <dbReference type="EMBL" id="MED6109240.1"/>
    </source>
</evidence>
<accession>A0ABU6QBF6</accession>
<evidence type="ECO:0000313" key="3">
    <source>
        <dbReference type="Proteomes" id="UP001341840"/>
    </source>
</evidence>
<protein>
    <submittedName>
        <fullName evidence="2">Uncharacterized protein</fullName>
    </submittedName>
</protein>
<feature type="non-terminal residue" evidence="2">
    <location>
        <position position="62"/>
    </location>
</feature>
<organism evidence="2 3">
    <name type="scientific">Stylosanthes scabra</name>
    <dbReference type="NCBI Taxonomy" id="79078"/>
    <lineage>
        <taxon>Eukaryota</taxon>
        <taxon>Viridiplantae</taxon>
        <taxon>Streptophyta</taxon>
        <taxon>Embryophyta</taxon>
        <taxon>Tracheophyta</taxon>
        <taxon>Spermatophyta</taxon>
        <taxon>Magnoliopsida</taxon>
        <taxon>eudicotyledons</taxon>
        <taxon>Gunneridae</taxon>
        <taxon>Pentapetalae</taxon>
        <taxon>rosids</taxon>
        <taxon>fabids</taxon>
        <taxon>Fabales</taxon>
        <taxon>Fabaceae</taxon>
        <taxon>Papilionoideae</taxon>
        <taxon>50 kb inversion clade</taxon>
        <taxon>dalbergioids sensu lato</taxon>
        <taxon>Dalbergieae</taxon>
        <taxon>Pterocarpus clade</taxon>
        <taxon>Stylosanthes</taxon>
    </lineage>
</organism>
<comment type="caution">
    <text evidence="2">The sequence shown here is derived from an EMBL/GenBank/DDBJ whole genome shotgun (WGS) entry which is preliminary data.</text>
</comment>
<name>A0ABU6QBF6_9FABA</name>
<proteinExistence type="predicted"/>
<evidence type="ECO:0000256" key="1">
    <source>
        <dbReference type="SAM" id="Coils"/>
    </source>
</evidence>
<keyword evidence="1" id="KW-0175">Coiled coil</keyword>
<dbReference type="Proteomes" id="UP001341840">
    <property type="component" value="Unassembled WGS sequence"/>
</dbReference>
<sequence>MEAALKEHERQTREAEIASKAMKRAGVMAARQQALLEEVEKRDQEIKQKLQNRLSFIDKDKG</sequence>
<reference evidence="2 3" key="1">
    <citation type="journal article" date="2023" name="Plants (Basel)">
        <title>Bridging the Gap: Combining Genomics and Transcriptomics Approaches to Understand Stylosanthes scabra, an Orphan Legume from the Brazilian Caatinga.</title>
        <authorList>
            <person name="Ferreira-Neto J.R.C."/>
            <person name="da Silva M.D."/>
            <person name="Binneck E."/>
            <person name="de Melo N.F."/>
            <person name="da Silva R.H."/>
            <person name="de Melo A.L.T.M."/>
            <person name="Pandolfi V."/>
            <person name="Bustamante F.O."/>
            <person name="Brasileiro-Vidal A.C."/>
            <person name="Benko-Iseppon A.M."/>
        </authorList>
    </citation>
    <scope>NUCLEOTIDE SEQUENCE [LARGE SCALE GENOMIC DNA]</scope>
    <source>
        <tissue evidence="2">Leaves</tissue>
    </source>
</reference>
<feature type="coiled-coil region" evidence="1">
    <location>
        <begin position="1"/>
        <end position="49"/>
    </location>
</feature>
<gene>
    <name evidence="2" type="ORF">PIB30_031556</name>
</gene>
<dbReference type="EMBL" id="JASCZI010000136">
    <property type="protein sequence ID" value="MED6109240.1"/>
    <property type="molecule type" value="Genomic_DNA"/>
</dbReference>
<keyword evidence="3" id="KW-1185">Reference proteome</keyword>